<dbReference type="Pfam" id="PF00435">
    <property type="entry name" value="Spectrin"/>
    <property type="match status" value="1"/>
</dbReference>
<organism evidence="4 5">
    <name type="scientific">Plectus sambesii</name>
    <dbReference type="NCBI Taxonomy" id="2011161"/>
    <lineage>
        <taxon>Eukaryota</taxon>
        <taxon>Metazoa</taxon>
        <taxon>Ecdysozoa</taxon>
        <taxon>Nematoda</taxon>
        <taxon>Chromadorea</taxon>
        <taxon>Plectida</taxon>
        <taxon>Plectina</taxon>
        <taxon>Plectoidea</taxon>
        <taxon>Plectidae</taxon>
        <taxon>Plectus</taxon>
    </lineage>
</organism>
<dbReference type="InterPro" id="IPR000219">
    <property type="entry name" value="DH_dom"/>
</dbReference>
<evidence type="ECO:0000256" key="2">
    <source>
        <dbReference type="SAM" id="Coils"/>
    </source>
</evidence>
<keyword evidence="4" id="KW-1185">Reference proteome</keyword>
<sequence length="874" mass="100335">MTSKKLLYQLDMLVQLCVGPEDSLPAVDRQASGDHPEGAIHDGRALLHALKNPPPLDIARLVPLSLEQPPITPDYTTGANHVLSVIHELIAHHRRIESAWQQRRIRLHQRLALLLFEQDVRQVLEWLDNHGELFLRKNTGIGKTLQRARVLQKSQLHFENVAKTTYTNAEKLLAAAEELAGTGECKPEEVYGVARELQRRISAFAKQMQARRHLLDLSVLFHTHYKEMLAWYDEIEKDEQECEVVGGTLQECEQKQDAWLARTDATLQAYATAVGEGQQLGVALRQQAAAEAADNTESCSCVEQMLGEIERRQTRLAERWQRQRLALQLGVKFALFQQDCEAVTQQLQAWKEDMRVMNAGLTPVQADKVLPLHLENTQQVHAAMLEIMSLANEQIQVLENSGLQLTTPDRRLVRDTVLSLADGVKQLEHGVMLSADQTSARLDQALQLGRLQALASQVVGWICKEEQVLNATLRIPTDVEDALKGQKEHRDFQLAVEKTNQNAVVFQEKAELMIACEHYESHRIRSMAEDVLAKWRRLVGQTEERNKLLTAAVTYYKSYDQVVLVLDNLEQDWSQQGRDWCSQFSTQPRNDYTPFAKDKTSFVSELLSKHMDYKERFMKGCSYARKNIELFLKHVRRATPTSGTSANAAVMHQHEARLLAALEQLHQRENRIRQLWTKKKEQLDRCQEFVLLEASAKNVLDWLHDQGEVFLSENQQHTFKTASKDQIEGWYEGLVSFKLAAKAQREKVRIFLGLADAIVTKTPSHQHANDIRQWMETVRQRFEDFTQRMEKLEQRMQSALGRPEKQSRDLALDRQSDPNLDVKLRAAKELKGETEEEMKLAKQMQCVMTELINTERAYVKDIKTCIDCYLRTFR</sequence>
<evidence type="ECO:0000256" key="1">
    <source>
        <dbReference type="ARBA" id="ARBA00022658"/>
    </source>
</evidence>
<dbReference type="Pfam" id="PF23323">
    <property type="entry name" value="Spectrin_6"/>
    <property type="match status" value="1"/>
</dbReference>
<dbReference type="InterPro" id="IPR002017">
    <property type="entry name" value="Spectrin_repeat"/>
</dbReference>
<dbReference type="PANTHER" id="PTHR22826">
    <property type="entry name" value="RHO GUANINE EXCHANGE FACTOR-RELATED"/>
    <property type="match status" value="1"/>
</dbReference>
<dbReference type="Gene3D" id="1.20.900.10">
    <property type="entry name" value="Dbl homology (DH) domain"/>
    <property type="match status" value="1"/>
</dbReference>
<dbReference type="PROSITE" id="PS50010">
    <property type="entry name" value="DH_2"/>
    <property type="match status" value="1"/>
</dbReference>
<feature type="coiled-coil region" evidence="2">
    <location>
        <begin position="775"/>
        <end position="844"/>
    </location>
</feature>
<dbReference type="InterPro" id="IPR035899">
    <property type="entry name" value="DBL_dom_sf"/>
</dbReference>
<keyword evidence="2" id="KW-0175">Coiled coil</keyword>
<dbReference type="SUPFAM" id="SSF48065">
    <property type="entry name" value="DBL homology domain (DH-domain)"/>
    <property type="match status" value="1"/>
</dbReference>
<dbReference type="Gene3D" id="1.20.58.60">
    <property type="match status" value="4"/>
</dbReference>
<dbReference type="InterPro" id="IPR018159">
    <property type="entry name" value="Spectrin/alpha-actinin"/>
</dbReference>
<dbReference type="GO" id="GO:0005737">
    <property type="term" value="C:cytoplasm"/>
    <property type="evidence" value="ECO:0007669"/>
    <property type="project" value="TreeGrafter"/>
</dbReference>
<name>A0A914WMP7_9BILA</name>
<dbReference type="SUPFAM" id="SSF46966">
    <property type="entry name" value="Spectrin repeat"/>
    <property type="match status" value="3"/>
</dbReference>
<evidence type="ECO:0000313" key="5">
    <source>
        <dbReference type="WBParaSite" id="PSAMB.scaffold474size50061.g6067.t1"/>
    </source>
</evidence>
<dbReference type="Proteomes" id="UP000887566">
    <property type="component" value="Unplaced"/>
</dbReference>
<feature type="domain" description="DH" evidence="3">
    <location>
        <begin position="843"/>
        <end position="874"/>
    </location>
</feature>
<dbReference type="GO" id="GO:0005085">
    <property type="term" value="F:guanyl-nucleotide exchange factor activity"/>
    <property type="evidence" value="ECO:0007669"/>
    <property type="project" value="UniProtKB-KW"/>
</dbReference>
<dbReference type="InterPro" id="IPR051336">
    <property type="entry name" value="RhoGEF_Guanine_NuclExch_SF"/>
</dbReference>
<reference evidence="5" key="1">
    <citation type="submission" date="2022-11" db="UniProtKB">
        <authorList>
            <consortium name="WormBaseParasite"/>
        </authorList>
    </citation>
    <scope>IDENTIFICATION</scope>
</reference>
<proteinExistence type="predicted"/>
<dbReference type="InterPro" id="IPR058918">
    <property type="entry name" value="KALRN/TRIO-like_spectrin"/>
</dbReference>
<evidence type="ECO:0000313" key="4">
    <source>
        <dbReference type="Proteomes" id="UP000887566"/>
    </source>
</evidence>
<keyword evidence="1" id="KW-0344">Guanine-nucleotide releasing factor</keyword>
<dbReference type="SMART" id="SM00150">
    <property type="entry name" value="SPEC"/>
    <property type="match status" value="4"/>
</dbReference>
<dbReference type="GO" id="GO:0019898">
    <property type="term" value="C:extrinsic component of membrane"/>
    <property type="evidence" value="ECO:0007669"/>
    <property type="project" value="TreeGrafter"/>
</dbReference>
<protein>
    <submittedName>
        <fullName evidence="5">DH domain-containing protein</fullName>
    </submittedName>
</protein>
<dbReference type="PANTHER" id="PTHR22826:SF106">
    <property type="entry name" value="TRIO, ISOFORM A"/>
    <property type="match status" value="1"/>
</dbReference>
<dbReference type="WBParaSite" id="PSAMB.scaffold474size50061.g6067.t1">
    <property type="protein sequence ID" value="PSAMB.scaffold474size50061.g6067.t1"/>
    <property type="gene ID" value="PSAMB.scaffold474size50061.g6067"/>
</dbReference>
<evidence type="ECO:0000259" key="3">
    <source>
        <dbReference type="PROSITE" id="PS50010"/>
    </source>
</evidence>
<dbReference type="GO" id="GO:0007411">
    <property type="term" value="P:axon guidance"/>
    <property type="evidence" value="ECO:0007669"/>
    <property type="project" value="TreeGrafter"/>
</dbReference>
<dbReference type="AlphaFoldDB" id="A0A914WMP7"/>
<accession>A0A914WMP7</accession>